<dbReference type="Proteomes" id="UP000190306">
    <property type="component" value="Chromosome"/>
</dbReference>
<keyword evidence="2" id="KW-1185">Reference proteome</keyword>
<accession>A0ABX3LIY9</accession>
<dbReference type="EMBL" id="LHQL01000009">
    <property type="protein sequence ID" value="OOQ50768.1"/>
    <property type="molecule type" value="Genomic_DNA"/>
</dbReference>
<protein>
    <recommendedName>
        <fullName evidence="3">Transcriptional regulator</fullName>
    </recommendedName>
</protein>
<gene>
    <name evidence="1" type="ORF">AFM16_15970</name>
</gene>
<evidence type="ECO:0000313" key="1">
    <source>
        <dbReference type="EMBL" id="OOQ50768.1"/>
    </source>
</evidence>
<sequence length="267" mass="28699">MRERSTARHRAGAGLSPMLNRLAAERATGVLERERGSLYLAEGRVVHAESPLAPGLDVLLLTHGTLDPTVWRAAVERADQRYGAARLLLDTGRIPRGALELCHLGALYDAAYFALAPSSTPGRFVYGTGHWLGPLLPVPVDALERETVRRRELLDRVWPDPLADGAPLRRTEAVAAPPATARQRAVLALVNGVRTASDIARELGRQAFHTLVDVRRLAAAGLLTALLPPPPPVAPAAAHPPPGISMPRVNDPDIGLLKRLRDALEAL</sequence>
<organism evidence="1 2">
    <name type="scientific">Streptomyces antibioticus</name>
    <dbReference type="NCBI Taxonomy" id="1890"/>
    <lineage>
        <taxon>Bacteria</taxon>
        <taxon>Bacillati</taxon>
        <taxon>Actinomycetota</taxon>
        <taxon>Actinomycetes</taxon>
        <taxon>Kitasatosporales</taxon>
        <taxon>Streptomycetaceae</taxon>
        <taxon>Streptomyces</taxon>
    </lineage>
</organism>
<comment type="caution">
    <text evidence="1">The sequence shown here is derived from an EMBL/GenBank/DDBJ whole genome shotgun (WGS) entry which is preliminary data.</text>
</comment>
<name>A0ABX3LIY9_STRAT</name>
<evidence type="ECO:0008006" key="3">
    <source>
        <dbReference type="Google" id="ProtNLM"/>
    </source>
</evidence>
<proteinExistence type="predicted"/>
<evidence type="ECO:0000313" key="2">
    <source>
        <dbReference type="Proteomes" id="UP000190306"/>
    </source>
</evidence>
<reference evidence="1 2" key="1">
    <citation type="submission" date="2015-07" db="EMBL/GenBank/DDBJ databases">
        <title>Draft Genome Sequence of Streptomyces antibioticus, IMRU 3720 reveals insights in the evolution of actinomycin biosynthetic gene clusters in Streptomyces.</title>
        <authorList>
            <person name="Crnovcic I."/>
            <person name="Ruckert C."/>
            <person name="Kalinowksi J."/>
            <person name="Keller U."/>
        </authorList>
    </citation>
    <scope>NUCLEOTIDE SEQUENCE [LARGE SCALE GENOMIC DNA]</scope>
    <source>
        <strain evidence="1 2">DSM 41481</strain>
    </source>
</reference>